<evidence type="ECO:0000313" key="2">
    <source>
        <dbReference type="Proteomes" id="UP000092993"/>
    </source>
</evidence>
<dbReference type="EMBL" id="LUGG01000005">
    <property type="protein sequence ID" value="OBZ74555.1"/>
    <property type="molecule type" value="Genomic_DNA"/>
</dbReference>
<dbReference type="AlphaFoldDB" id="A0A1C7MCB9"/>
<name>A0A1C7MCB9_GRIFR</name>
<comment type="caution">
    <text evidence="1">The sequence shown here is derived from an EMBL/GenBank/DDBJ whole genome shotgun (WGS) entry which is preliminary data.</text>
</comment>
<protein>
    <submittedName>
        <fullName evidence="1">Uncharacterized protein</fullName>
    </submittedName>
</protein>
<keyword evidence="2" id="KW-1185">Reference proteome</keyword>
<sequence length="163" mass="18744">MSAAENWTPEIWRWARLRLPTRQVARSLWKESLKQSDKIRAARNVKIRQNGVVYFGEVQYYFRVKPYEHLEAMTLAMVKLYSDPDSVLRDASYGTVLSVTWREENQLAAINVKEIEAVALDRAVQSGHVSHTMKPGERFFVVQKLGLDVTYMAGITESITLHS</sequence>
<dbReference type="OMA" id="PEYNIFF"/>
<organism evidence="1 2">
    <name type="scientific">Grifola frondosa</name>
    <name type="common">Maitake</name>
    <name type="synonym">Polyporus frondosus</name>
    <dbReference type="NCBI Taxonomy" id="5627"/>
    <lineage>
        <taxon>Eukaryota</taxon>
        <taxon>Fungi</taxon>
        <taxon>Dikarya</taxon>
        <taxon>Basidiomycota</taxon>
        <taxon>Agaricomycotina</taxon>
        <taxon>Agaricomycetes</taxon>
        <taxon>Polyporales</taxon>
        <taxon>Grifolaceae</taxon>
        <taxon>Grifola</taxon>
    </lineage>
</organism>
<dbReference type="OrthoDB" id="2753930at2759"/>
<gene>
    <name evidence="1" type="ORF">A0H81_05358</name>
</gene>
<proteinExistence type="predicted"/>
<dbReference type="Proteomes" id="UP000092993">
    <property type="component" value="Unassembled WGS sequence"/>
</dbReference>
<evidence type="ECO:0000313" key="1">
    <source>
        <dbReference type="EMBL" id="OBZ74555.1"/>
    </source>
</evidence>
<reference evidence="1 2" key="1">
    <citation type="submission" date="2016-03" db="EMBL/GenBank/DDBJ databases">
        <title>Whole genome sequencing of Grifola frondosa 9006-11.</title>
        <authorList>
            <person name="Min B."/>
            <person name="Park H."/>
            <person name="Kim J.-G."/>
            <person name="Cho H."/>
            <person name="Oh Y.-L."/>
            <person name="Kong W.-S."/>
            <person name="Choi I.-G."/>
        </authorList>
    </citation>
    <scope>NUCLEOTIDE SEQUENCE [LARGE SCALE GENOMIC DNA]</scope>
    <source>
        <strain evidence="1 2">9006-11</strain>
    </source>
</reference>
<accession>A0A1C7MCB9</accession>